<dbReference type="InParanoid" id="A0A2K1IYY6"/>
<dbReference type="AlphaFoldDB" id="A0A2K1IYY6"/>
<dbReference type="EnsemblPlants" id="Pp3c19_19049V3.1">
    <property type="protein sequence ID" value="PAC:32938967.CDS.1"/>
    <property type="gene ID" value="Pp3c19_19049"/>
</dbReference>
<reference evidence="2" key="3">
    <citation type="submission" date="2020-12" db="UniProtKB">
        <authorList>
            <consortium name="EnsemblPlants"/>
        </authorList>
    </citation>
    <scope>IDENTIFICATION</scope>
</reference>
<proteinExistence type="predicted"/>
<dbReference type="EMBL" id="ABEU02000019">
    <property type="protein sequence ID" value="PNR34492.1"/>
    <property type="molecule type" value="Genomic_DNA"/>
</dbReference>
<sequence length="92" mass="9866">MREAEKSFSRKREFVLGREGVGCYGKACATLTPQRGVQTACRNKARTLETFGRLQKPIIVGGGWEIVFALRGMNDFLGPVGGESGGGCREGG</sequence>
<accession>A0A2K1IYY6</accession>
<protein>
    <submittedName>
        <fullName evidence="1 2">Uncharacterized protein</fullName>
    </submittedName>
</protein>
<organism evidence="1">
    <name type="scientific">Physcomitrium patens</name>
    <name type="common">Spreading-leaved earth moss</name>
    <name type="synonym">Physcomitrella patens</name>
    <dbReference type="NCBI Taxonomy" id="3218"/>
    <lineage>
        <taxon>Eukaryota</taxon>
        <taxon>Viridiplantae</taxon>
        <taxon>Streptophyta</taxon>
        <taxon>Embryophyta</taxon>
        <taxon>Bryophyta</taxon>
        <taxon>Bryophytina</taxon>
        <taxon>Bryopsida</taxon>
        <taxon>Funariidae</taxon>
        <taxon>Funariales</taxon>
        <taxon>Funariaceae</taxon>
        <taxon>Physcomitrium</taxon>
    </lineage>
</organism>
<reference evidence="1 3" key="1">
    <citation type="journal article" date="2008" name="Science">
        <title>The Physcomitrella genome reveals evolutionary insights into the conquest of land by plants.</title>
        <authorList>
            <person name="Rensing S."/>
            <person name="Lang D."/>
            <person name="Zimmer A."/>
            <person name="Terry A."/>
            <person name="Salamov A."/>
            <person name="Shapiro H."/>
            <person name="Nishiyama T."/>
            <person name="Perroud P.-F."/>
            <person name="Lindquist E."/>
            <person name="Kamisugi Y."/>
            <person name="Tanahashi T."/>
            <person name="Sakakibara K."/>
            <person name="Fujita T."/>
            <person name="Oishi K."/>
            <person name="Shin-I T."/>
            <person name="Kuroki Y."/>
            <person name="Toyoda A."/>
            <person name="Suzuki Y."/>
            <person name="Hashimoto A."/>
            <person name="Yamaguchi K."/>
            <person name="Sugano A."/>
            <person name="Kohara Y."/>
            <person name="Fujiyama A."/>
            <person name="Anterola A."/>
            <person name="Aoki S."/>
            <person name="Ashton N."/>
            <person name="Barbazuk W.B."/>
            <person name="Barker E."/>
            <person name="Bennetzen J."/>
            <person name="Bezanilla M."/>
            <person name="Blankenship R."/>
            <person name="Cho S.H."/>
            <person name="Dutcher S."/>
            <person name="Estelle M."/>
            <person name="Fawcett J.A."/>
            <person name="Gundlach H."/>
            <person name="Hanada K."/>
            <person name="Heyl A."/>
            <person name="Hicks K.A."/>
            <person name="Hugh J."/>
            <person name="Lohr M."/>
            <person name="Mayer K."/>
            <person name="Melkozernov A."/>
            <person name="Murata T."/>
            <person name="Nelson D."/>
            <person name="Pils B."/>
            <person name="Prigge M."/>
            <person name="Reiss B."/>
            <person name="Renner T."/>
            <person name="Rombauts S."/>
            <person name="Rushton P."/>
            <person name="Sanderfoot A."/>
            <person name="Schween G."/>
            <person name="Shiu S.-H."/>
            <person name="Stueber K."/>
            <person name="Theodoulou F.L."/>
            <person name="Tu H."/>
            <person name="Van de Peer Y."/>
            <person name="Verrier P.J."/>
            <person name="Waters E."/>
            <person name="Wood A."/>
            <person name="Yang L."/>
            <person name="Cove D."/>
            <person name="Cuming A."/>
            <person name="Hasebe M."/>
            <person name="Lucas S."/>
            <person name="Mishler D.B."/>
            <person name="Reski R."/>
            <person name="Grigoriev I."/>
            <person name="Quatrano R.S."/>
            <person name="Boore J.L."/>
        </authorList>
    </citation>
    <scope>NUCLEOTIDE SEQUENCE [LARGE SCALE GENOMIC DNA]</scope>
    <source>
        <strain evidence="2 3">cv. Gransden 2004</strain>
    </source>
</reference>
<evidence type="ECO:0000313" key="3">
    <source>
        <dbReference type="Proteomes" id="UP000006727"/>
    </source>
</evidence>
<gene>
    <name evidence="1" type="ORF">PHYPA_024309</name>
</gene>
<keyword evidence="3" id="KW-1185">Reference proteome</keyword>
<dbReference type="Gramene" id="Pp3c19_19049V3.1">
    <property type="protein sequence ID" value="PAC:32938967.CDS.1"/>
    <property type="gene ID" value="Pp3c19_19049"/>
</dbReference>
<name>A0A2K1IYY6_PHYPA</name>
<dbReference type="Proteomes" id="UP000006727">
    <property type="component" value="Chromosome 19"/>
</dbReference>
<evidence type="ECO:0000313" key="2">
    <source>
        <dbReference type="EnsemblPlants" id="PAC:32938967.CDS.1"/>
    </source>
</evidence>
<reference evidence="1 3" key="2">
    <citation type="journal article" date="2018" name="Plant J.">
        <title>The Physcomitrella patens chromosome-scale assembly reveals moss genome structure and evolution.</title>
        <authorList>
            <person name="Lang D."/>
            <person name="Ullrich K.K."/>
            <person name="Murat F."/>
            <person name="Fuchs J."/>
            <person name="Jenkins J."/>
            <person name="Haas F.B."/>
            <person name="Piednoel M."/>
            <person name="Gundlach H."/>
            <person name="Van Bel M."/>
            <person name="Meyberg R."/>
            <person name="Vives C."/>
            <person name="Morata J."/>
            <person name="Symeonidi A."/>
            <person name="Hiss M."/>
            <person name="Muchero W."/>
            <person name="Kamisugi Y."/>
            <person name="Saleh O."/>
            <person name="Blanc G."/>
            <person name="Decker E.L."/>
            <person name="van Gessel N."/>
            <person name="Grimwood J."/>
            <person name="Hayes R.D."/>
            <person name="Graham S.W."/>
            <person name="Gunter L.E."/>
            <person name="McDaniel S.F."/>
            <person name="Hoernstein S.N.W."/>
            <person name="Larsson A."/>
            <person name="Li F.W."/>
            <person name="Perroud P.F."/>
            <person name="Phillips J."/>
            <person name="Ranjan P."/>
            <person name="Rokshar D.S."/>
            <person name="Rothfels C.J."/>
            <person name="Schneider L."/>
            <person name="Shu S."/>
            <person name="Stevenson D.W."/>
            <person name="Thummler F."/>
            <person name="Tillich M."/>
            <person name="Villarreal Aguilar J.C."/>
            <person name="Widiez T."/>
            <person name="Wong G.K."/>
            <person name="Wymore A."/>
            <person name="Zhang Y."/>
            <person name="Zimmer A.D."/>
            <person name="Quatrano R.S."/>
            <person name="Mayer K.F.X."/>
            <person name="Goodstein D."/>
            <person name="Casacuberta J.M."/>
            <person name="Vandepoele K."/>
            <person name="Reski R."/>
            <person name="Cuming A.C."/>
            <person name="Tuskan G.A."/>
            <person name="Maumus F."/>
            <person name="Salse J."/>
            <person name="Schmutz J."/>
            <person name="Rensing S.A."/>
        </authorList>
    </citation>
    <scope>NUCLEOTIDE SEQUENCE [LARGE SCALE GENOMIC DNA]</scope>
    <source>
        <strain evidence="2 3">cv. Gransden 2004</strain>
    </source>
</reference>
<evidence type="ECO:0000313" key="1">
    <source>
        <dbReference type="EMBL" id="PNR34492.1"/>
    </source>
</evidence>